<feature type="transmembrane region" description="Helical" evidence="1">
    <location>
        <begin position="16"/>
        <end position="37"/>
    </location>
</feature>
<evidence type="ECO:0000256" key="1">
    <source>
        <dbReference type="SAM" id="Phobius"/>
    </source>
</evidence>
<gene>
    <name evidence="2" type="ORF">ICC18_10230</name>
</gene>
<keyword evidence="1" id="KW-1133">Transmembrane helix</keyword>
<evidence type="ECO:0000313" key="3">
    <source>
        <dbReference type="Proteomes" id="UP000650466"/>
    </source>
</evidence>
<dbReference type="Proteomes" id="UP000650466">
    <property type="component" value="Unassembled WGS sequence"/>
</dbReference>
<reference evidence="2" key="1">
    <citation type="submission" date="2020-09" db="EMBL/GenBank/DDBJ databases">
        <title>Draft Genome Sequence of Paenibacillus sp. WST5.</title>
        <authorList>
            <person name="Bao Z."/>
        </authorList>
    </citation>
    <scope>NUCLEOTIDE SEQUENCE</scope>
    <source>
        <strain evidence="2">WST5</strain>
    </source>
</reference>
<keyword evidence="1" id="KW-0472">Membrane</keyword>
<feature type="transmembrane region" description="Helical" evidence="1">
    <location>
        <begin position="108"/>
        <end position="127"/>
    </location>
</feature>
<dbReference type="RefSeq" id="WP_188174285.1">
    <property type="nucleotide sequence ID" value="NZ_JACVVD010000003.1"/>
</dbReference>
<organism evidence="2 3">
    <name type="scientific">Paenibacillus sedimenti</name>
    <dbReference type="NCBI Taxonomy" id="2770274"/>
    <lineage>
        <taxon>Bacteria</taxon>
        <taxon>Bacillati</taxon>
        <taxon>Bacillota</taxon>
        <taxon>Bacilli</taxon>
        <taxon>Bacillales</taxon>
        <taxon>Paenibacillaceae</taxon>
        <taxon>Paenibacillus</taxon>
    </lineage>
</organism>
<dbReference type="AlphaFoldDB" id="A0A926KNZ9"/>
<protein>
    <submittedName>
        <fullName evidence="2">Uncharacterized protein</fullName>
    </submittedName>
</protein>
<sequence length="134" mass="15450">MNIKDKTIKIDMKEKLSTLWIVVMFSMVFADILSFMIPGFLKQILDGTTDITITQELLLVFSVLLAIPIPMIFLSRVLKYTLNRLANIIASLITILFVIAGGSLYLHYIFFASIETLCMFLIIWNAWKWPKQNE</sequence>
<feature type="transmembrane region" description="Helical" evidence="1">
    <location>
        <begin position="85"/>
        <end position="102"/>
    </location>
</feature>
<accession>A0A926KNZ9</accession>
<name>A0A926KNZ9_9BACL</name>
<dbReference type="Pfam" id="PF19851">
    <property type="entry name" value="DUF6326"/>
    <property type="match status" value="1"/>
</dbReference>
<proteinExistence type="predicted"/>
<dbReference type="EMBL" id="JACVVD010000003">
    <property type="protein sequence ID" value="MBD0380491.1"/>
    <property type="molecule type" value="Genomic_DNA"/>
</dbReference>
<feature type="transmembrane region" description="Helical" evidence="1">
    <location>
        <begin position="57"/>
        <end position="78"/>
    </location>
</feature>
<comment type="caution">
    <text evidence="2">The sequence shown here is derived from an EMBL/GenBank/DDBJ whole genome shotgun (WGS) entry which is preliminary data.</text>
</comment>
<keyword evidence="1" id="KW-0812">Transmembrane</keyword>
<keyword evidence="3" id="KW-1185">Reference proteome</keyword>
<dbReference type="InterPro" id="IPR046289">
    <property type="entry name" value="DUF6326"/>
</dbReference>
<evidence type="ECO:0000313" key="2">
    <source>
        <dbReference type="EMBL" id="MBD0380491.1"/>
    </source>
</evidence>